<gene>
    <name evidence="1" type="ORF">RF11_04342</name>
</gene>
<dbReference type="AlphaFoldDB" id="A0A0C2N631"/>
<dbReference type="Proteomes" id="UP000031668">
    <property type="component" value="Unassembled WGS sequence"/>
</dbReference>
<comment type="caution">
    <text evidence="1">The sequence shown here is derived from an EMBL/GenBank/DDBJ whole genome shotgun (WGS) entry which is preliminary data.</text>
</comment>
<sequence length="125" mass="14315">MIPIQRIVVDEAFENIRFQVTDEDCNDFKVLGNKAEAIWKKSTKDSSLDALRSKPDPFVNNIPDGNTHHSSQDRTCFYHQKFGAKSKTCRFPCTLQKHLAFTNFQKCDAEFLAYLCIPLGQQTPD</sequence>
<reference evidence="1 2" key="1">
    <citation type="journal article" date="2014" name="Genome Biol. Evol.">
        <title>The genome of the myxosporean Thelohanellus kitauei shows adaptations to nutrient acquisition within its fish host.</title>
        <authorList>
            <person name="Yang Y."/>
            <person name="Xiong J."/>
            <person name="Zhou Z."/>
            <person name="Huo F."/>
            <person name="Miao W."/>
            <person name="Ran C."/>
            <person name="Liu Y."/>
            <person name="Zhang J."/>
            <person name="Feng J."/>
            <person name="Wang M."/>
            <person name="Wang M."/>
            <person name="Wang L."/>
            <person name="Yao B."/>
        </authorList>
    </citation>
    <scope>NUCLEOTIDE SEQUENCE [LARGE SCALE GENOMIC DNA]</scope>
    <source>
        <strain evidence="1">Wuqing</strain>
    </source>
</reference>
<protein>
    <submittedName>
        <fullName evidence="1">Uncharacterized protein</fullName>
    </submittedName>
</protein>
<name>A0A0C2N631_THEKT</name>
<accession>A0A0C2N631</accession>
<organism evidence="1 2">
    <name type="scientific">Thelohanellus kitauei</name>
    <name type="common">Myxosporean</name>
    <dbReference type="NCBI Taxonomy" id="669202"/>
    <lineage>
        <taxon>Eukaryota</taxon>
        <taxon>Metazoa</taxon>
        <taxon>Cnidaria</taxon>
        <taxon>Myxozoa</taxon>
        <taxon>Myxosporea</taxon>
        <taxon>Bivalvulida</taxon>
        <taxon>Platysporina</taxon>
        <taxon>Myxobolidae</taxon>
        <taxon>Thelohanellus</taxon>
    </lineage>
</organism>
<dbReference type="EMBL" id="JWZT01000041">
    <property type="protein sequence ID" value="KII75091.1"/>
    <property type="molecule type" value="Genomic_DNA"/>
</dbReference>
<evidence type="ECO:0000313" key="1">
    <source>
        <dbReference type="EMBL" id="KII75091.1"/>
    </source>
</evidence>
<keyword evidence="2" id="KW-1185">Reference proteome</keyword>
<proteinExistence type="predicted"/>
<evidence type="ECO:0000313" key="2">
    <source>
        <dbReference type="Proteomes" id="UP000031668"/>
    </source>
</evidence>